<dbReference type="EMBL" id="CAXKWB010000134">
    <property type="protein sequence ID" value="CAL4059454.1"/>
    <property type="molecule type" value="Genomic_DNA"/>
</dbReference>
<evidence type="ECO:0000256" key="5">
    <source>
        <dbReference type="ARBA" id="ARBA00022729"/>
    </source>
</evidence>
<protein>
    <recommendedName>
        <fullName evidence="3">Nucleotide exchange factor SIL1</fullName>
    </recommendedName>
</protein>
<evidence type="ECO:0000256" key="2">
    <source>
        <dbReference type="ARBA" id="ARBA00010588"/>
    </source>
</evidence>
<reference evidence="11 12" key="1">
    <citation type="submission" date="2024-05" db="EMBL/GenBank/DDBJ databases">
        <authorList>
            <person name="Wallberg A."/>
        </authorList>
    </citation>
    <scope>NUCLEOTIDE SEQUENCE [LARGE SCALE GENOMIC DNA]</scope>
</reference>
<evidence type="ECO:0000256" key="6">
    <source>
        <dbReference type="ARBA" id="ARBA00022824"/>
    </source>
</evidence>
<evidence type="ECO:0000313" key="11">
    <source>
        <dbReference type="EMBL" id="CAL4059454.1"/>
    </source>
</evidence>
<comment type="similarity">
    <text evidence="2">Belongs to the SIL1 family.</text>
</comment>
<dbReference type="GO" id="GO:0000774">
    <property type="term" value="F:adenyl-nucleotide exchange factor activity"/>
    <property type="evidence" value="ECO:0007669"/>
    <property type="project" value="TreeGrafter"/>
</dbReference>
<keyword evidence="8" id="KW-0811">Translocation</keyword>
<keyword evidence="6" id="KW-0256">Endoplasmic reticulum</keyword>
<evidence type="ECO:0000256" key="8">
    <source>
        <dbReference type="ARBA" id="ARBA00023010"/>
    </source>
</evidence>
<evidence type="ECO:0000256" key="9">
    <source>
        <dbReference type="ARBA" id="ARBA00023180"/>
    </source>
</evidence>
<keyword evidence="4" id="KW-0813">Transport</keyword>
<dbReference type="InterPro" id="IPR011989">
    <property type="entry name" value="ARM-like"/>
</dbReference>
<evidence type="ECO:0000256" key="3">
    <source>
        <dbReference type="ARBA" id="ARBA00015352"/>
    </source>
</evidence>
<comment type="subcellular location">
    <subcellularLocation>
        <location evidence="1">Endoplasmic reticulum lumen</location>
    </subcellularLocation>
</comment>
<feature type="signal peptide" evidence="10">
    <location>
        <begin position="1"/>
        <end position="23"/>
    </location>
</feature>
<comment type="caution">
    <text evidence="11">The sequence shown here is derived from an EMBL/GenBank/DDBJ whole genome shotgun (WGS) entry which is preliminary data.</text>
</comment>
<name>A0AAV2PH73_MEGNR</name>
<dbReference type="PANTHER" id="PTHR19316:SF35">
    <property type="entry name" value="NUCLEOTIDE EXCHANGE FACTOR SIL1"/>
    <property type="match status" value="1"/>
</dbReference>
<dbReference type="SUPFAM" id="SSF48371">
    <property type="entry name" value="ARM repeat"/>
    <property type="match status" value="1"/>
</dbReference>
<dbReference type="PANTHER" id="PTHR19316">
    <property type="entry name" value="PROTEIN FOLDING REGULATOR"/>
    <property type="match status" value="1"/>
</dbReference>
<sequence>MKIIIALIPLWVVIAMVLTHSAGEVEVDKNQLVLIENDDQEGTVEHYEETLSPSLKIKPIDMSKVFIPTEEWQEVRADHVVLPGLHIQMNLQSGKKQAKLMEGDDGSKYMESVERLQKTGHTGTFKATVPLVEQGKAALDNKKRESKSETKRKQAEIHEALQFIKSEDGKTPEELSEEAKLISEKYRTYGELKEEFKKIKMNVETDMEIMSRLIDQYSTAGADEDQRRQNILEDLEYMVHQFDNAVNFISMGGLKVITLPGLNATNPLIRKGVLHLLGSAAQSNPKVQISALETGLIPQLLRIVAYDPELNVVNKALYAVSCIVRGFPIGQQVLVQNGGLQVLRKLFDDQDFKRLNLQMKVVALLHDLLVERGDARGERQNQLSNVDLQEVLVDGGWCQAVSSLLTVASFDNRDRRYDMGAALRNRLPLSPDHDTVDKVNIVLGNHKTSCQQDFKGSLPLLRNLVEKYDDLAYKEKFQDNNEEEGDGLFKGMAEQLQRLVTSITSKDEL</sequence>
<proteinExistence type="inferred from homology"/>
<dbReference type="InterPro" id="IPR050693">
    <property type="entry name" value="Hsp70_NEF-Inhibitors"/>
</dbReference>
<evidence type="ECO:0000256" key="1">
    <source>
        <dbReference type="ARBA" id="ARBA00004319"/>
    </source>
</evidence>
<feature type="non-terminal residue" evidence="11">
    <location>
        <position position="509"/>
    </location>
</feature>
<dbReference type="AlphaFoldDB" id="A0AAV2PH73"/>
<accession>A0AAV2PH73</accession>
<keyword evidence="12" id="KW-1185">Reference proteome</keyword>
<keyword evidence="5 10" id="KW-0732">Signal</keyword>
<dbReference type="InterPro" id="IPR016024">
    <property type="entry name" value="ARM-type_fold"/>
</dbReference>
<dbReference type="Gene3D" id="1.25.10.10">
    <property type="entry name" value="Leucine-rich Repeat Variant"/>
    <property type="match status" value="1"/>
</dbReference>
<organism evidence="11 12">
    <name type="scientific">Meganyctiphanes norvegica</name>
    <name type="common">Northern krill</name>
    <name type="synonym">Thysanopoda norvegica</name>
    <dbReference type="NCBI Taxonomy" id="48144"/>
    <lineage>
        <taxon>Eukaryota</taxon>
        <taxon>Metazoa</taxon>
        <taxon>Ecdysozoa</taxon>
        <taxon>Arthropoda</taxon>
        <taxon>Crustacea</taxon>
        <taxon>Multicrustacea</taxon>
        <taxon>Malacostraca</taxon>
        <taxon>Eumalacostraca</taxon>
        <taxon>Eucarida</taxon>
        <taxon>Euphausiacea</taxon>
        <taxon>Euphausiidae</taxon>
        <taxon>Meganyctiphanes</taxon>
    </lineage>
</organism>
<keyword evidence="9" id="KW-0325">Glycoprotein</keyword>
<evidence type="ECO:0000313" key="12">
    <source>
        <dbReference type="Proteomes" id="UP001497623"/>
    </source>
</evidence>
<dbReference type="GO" id="GO:0005788">
    <property type="term" value="C:endoplasmic reticulum lumen"/>
    <property type="evidence" value="ECO:0007669"/>
    <property type="project" value="UniProtKB-SubCell"/>
</dbReference>
<keyword evidence="7" id="KW-0653">Protein transport</keyword>
<evidence type="ECO:0000256" key="7">
    <source>
        <dbReference type="ARBA" id="ARBA00022927"/>
    </source>
</evidence>
<dbReference type="GO" id="GO:0015031">
    <property type="term" value="P:protein transport"/>
    <property type="evidence" value="ECO:0007669"/>
    <property type="project" value="UniProtKB-KW"/>
</dbReference>
<evidence type="ECO:0000256" key="4">
    <source>
        <dbReference type="ARBA" id="ARBA00022448"/>
    </source>
</evidence>
<gene>
    <name evidence="11" type="ORF">MNOR_LOCUS576</name>
</gene>
<feature type="chain" id="PRO_5043382576" description="Nucleotide exchange factor SIL1" evidence="10">
    <location>
        <begin position="24"/>
        <end position="509"/>
    </location>
</feature>
<dbReference type="Proteomes" id="UP001497623">
    <property type="component" value="Unassembled WGS sequence"/>
</dbReference>
<evidence type="ECO:0000256" key="10">
    <source>
        <dbReference type="SAM" id="SignalP"/>
    </source>
</evidence>